<evidence type="ECO:0000313" key="3">
    <source>
        <dbReference type="Proteomes" id="UP001196413"/>
    </source>
</evidence>
<evidence type="ECO:0000256" key="1">
    <source>
        <dbReference type="SAM" id="MobiDB-lite"/>
    </source>
</evidence>
<proteinExistence type="predicted"/>
<keyword evidence="3" id="KW-1185">Reference proteome</keyword>
<feature type="compositionally biased region" description="Polar residues" evidence="1">
    <location>
        <begin position="51"/>
        <end position="65"/>
    </location>
</feature>
<accession>A0AAD5MXY8</accession>
<organism evidence="2 3">
    <name type="scientific">Parelaphostrongylus tenuis</name>
    <name type="common">Meningeal worm</name>
    <dbReference type="NCBI Taxonomy" id="148309"/>
    <lineage>
        <taxon>Eukaryota</taxon>
        <taxon>Metazoa</taxon>
        <taxon>Ecdysozoa</taxon>
        <taxon>Nematoda</taxon>
        <taxon>Chromadorea</taxon>
        <taxon>Rhabditida</taxon>
        <taxon>Rhabditina</taxon>
        <taxon>Rhabditomorpha</taxon>
        <taxon>Strongyloidea</taxon>
        <taxon>Metastrongylidae</taxon>
        <taxon>Parelaphostrongylus</taxon>
    </lineage>
</organism>
<dbReference type="EMBL" id="JAHQIW010004882">
    <property type="protein sequence ID" value="KAJ1364173.1"/>
    <property type="molecule type" value="Genomic_DNA"/>
</dbReference>
<evidence type="ECO:0000313" key="2">
    <source>
        <dbReference type="EMBL" id="KAJ1364173.1"/>
    </source>
</evidence>
<dbReference type="AlphaFoldDB" id="A0AAD5MXY8"/>
<gene>
    <name evidence="2" type="ORF">KIN20_024199</name>
</gene>
<feature type="compositionally biased region" description="Low complexity" evidence="1">
    <location>
        <begin position="66"/>
        <end position="76"/>
    </location>
</feature>
<comment type="caution">
    <text evidence="2">The sequence shown here is derived from an EMBL/GenBank/DDBJ whole genome shotgun (WGS) entry which is preliminary data.</text>
</comment>
<feature type="region of interest" description="Disordered" evidence="1">
    <location>
        <begin position="51"/>
        <end position="76"/>
    </location>
</feature>
<name>A0AAD5MXY8_PARTN</name>
<dbReference type="Proteomes" id="UP001196413">
    <property type="component" value="Unassembled WGS sequence"/>
</dbReference>
<protein>
    <submittedName>
        <fullName evidence="2">Uncharacterized protein</fullName>
    </submittedName>
</protein>
<reference evidence="2" key="1">
    <citation type="submission" date="2021-06" db="EMBL/GenBank/DDBJ databases">
        <title>Parelaphostrongylus tenuis whole genome reference sequence.</title>
        <authorList>
            <person name="Garwood T.J."/>
            <person name="Larsen P.A."/>
            <person name="Fountain-Jones N.M."/>
            <person name="Garbe J.R."/>
            <person name="Macchietto M.G."/>
            <person name="Kania S.A."/>
            <person name="Gerhold R.W."/>
            <person name="Richards J.E."/>
            <person name="Wolf T.M."/>
        </authorList>
    </citation>
    <scope>NUCLEOTIDE SEQUENCE</scope>
    <source>
        <strain evidence="2">MNPRO001-30</strain>
        <tissue evidence="2">Meninges</tissue>
    </source>
</reference>
<sequence length="327" mass="37359">MATVIRLDFDDYEDADYIAIAAYTAMCHEGSLSLALTTTCERSEGFTPTSQRTISISTCSSPDNTSDSLLSGSGEDSIASWSSYGRENEERYYPDDNPRIVDGLSPTPSYSLGMSCGTGIDLLQRAFSRGGSNFLTEHFWNEMNNLLVQWIEKVCSSSYERNAVILYTLNCWEILTKTCTTCRRQPSSLRRLIKFTLVDTIKFLDLLMLRGYDEVSTLLTNFVVAVLHHHLKKNGKMSEMNPKWVQSREMLRLVCKYSTNIEALFEIVHAVLEIQSRLLDEMTCDRFDRQVNLLSYQLTQINDLVMEANQRIIACQQIKPKSYQDRF</sequence>